<proteinExistence type="predicted"/>
<reference evidence="1 2" key="1">
    <citation type="journal article" date="2021" name="bioRxiv">
        <title>Unique metabolic strategies in Hadean analogues reveal hints for primordial physiology.</title>
        <authorList>
            <person name="Nobu M.K."/>
            <person name="Nakai R."/>
            <person name="Tamazawa S."/>
            <person name="Mori H."/>
            <person name="Toyoda A."/>
            <person name="Ijiri A."/>
            <person name="Suzuki S."/>
            <person name="Kurokawa K."/>
            <person name="Kamagata Y."/>
            <person name="Tamaki H."/>
        </authorList>
    </citation>
    <scope>NUCLEOTIDE SEQUENCE [LARGE SCALE GENOMIC DNA]</scope>
    <source>
        <strain evidence="1">BS525</strain>
    </source>
</reference>
<evidence type="ECO:0000313" key="2">
    <source>
        <dbReference type="Proteomes" id="UP000811545"/>
    </source>
</evidence>
<protein>
    <submittedName>
        <fullName evidence="1">Uncharacterized protein</fullName>
    </submittedName>
</protein>
<sequence>MTSSFPSGCMAISVTNDGGCGVCVKPPLLPTENDELIVPLGSNATIRLINVELTVPKRPPTYIIPLSFTFITSTPLKILALKVLSLVPSIFKRTILLEVTLLYVIKSPPTSILPSCCINIVFTVLSNATPFTKLLSTLPSVFNLIILLCSMLLYDVNAPPTSIFPLL</sequence>
<dbReference type="AlphaFoldDB" id="A0A9E2BIJ6"/>
<dbReference type="EMBL" id="QLTW01000371">
    <property type="protein sequence ID" value="MBT9146193.1"/>
    <property type="molecule type" value="Genomic_DNA"/>
</dbReference>
<comment type="caution">
    <text evidence="1">The sequence shown here is derived from an EMBL/GenBank/DDBJ whole genome shotgun (WGS) entry which is preliminary data.</text>
</comment>
<name>A0A9E2BIJ6_PSYF1</name>
<dbReference type="Proteomes" id="UP000811545">
    <property type="component" value="Unassembled WGS sequence"/>
</dbReference>
<accession>A0A9E2BIJ6</accession>
<evidence type="ECO:0000313" key="1">
    <source>
        <dbReference type="EMBL" id="MBT9146193.1"/>
    </source>
</evidence>
<gene>
    <name evidence="1" type="ORF">DDT42_02075</name>
</gene>
<organism evidence="1 2">
    <name type="scientific">Psychracetigena formicireducens</name>
    <dbReference type="NCBI Taxonomy" id="2986056"/>
    <lineage>
        <taxon>Bacteria</taxon>
        <taxon>Bacillati</taxon>
        <taxon>Candidatus Lithacetigenota</taxon>
        <taxon>Candidatus Psychracetigena</taxon>
    </lineage>
</organism>